<evidence type="ECO:0000256" key="1">
    <source>
        <dbReference type="SAM" id="SignalP"/>
    </source>
</evidence>
<dbReference type="OrthoDB" id="246488at2"/>
<accession>A0A517XZ17</accession>
<dbReference type="AlphaFoldDB" id="A0A517XZ17"/>
<proteinExistence type="predicted"/>
<reference evidence="2 3" key="1">
    <citation type="submission" date="2019-02" db="EMBL/GenBank/DDBJ databases">
        <title>Deep-cultivation of Planctomycetes and their phenomic and genomic characterization uncovers novel biology.</title>
        <authorList>
            <person name="Wiegand S."/>
            <person name="Jogler M."/>
            <person name="Boedeker C."/>
            <person name="Pinto D."/>
            <person name="Vollmers J."/>
            <person name="Rivas-Marin E."/>
            <person name="Kohn T."/>
            <person name="Peeters S.H."/>
            <person name="Heuer A."/>
            <person name="Rast P."/>
            <person name="Oberbeckmann S."/>
            <person name="Bunk B."/>
            <person name="Jeske O."/>
            <person name="Meyerdierks A."/>
            <person name="Storesund J.E."/>
            <person name="Kallscheuer N."/>
            <person name="Luecker S."/>
            <person name="Lage O.M."/>
            <person name="Pohl T."/>
            <person name="Merkel B.J."/>
            <person name="Hornburger P."/>
            <person name="Mueller R.-W."/>
            <person name="Bruemmer F."/>
            <person name="Labrenz M."/>
            <person name="Spormann A.M."/>
            <person name="Op den Camp H."/>
            <person name="Overmann J."/>
            <person name="Amann R."/>
            <person name="Jetten M.S.M."/>
            <person name="Mascher T."/>
            <person name="Medema M.H."/>
            <person name="Devos D.P."/>
            <person name="Kaster A.-K."/>
            <person name="Ovreas L."/>
            <person name="Rohde M."/>
            <person name="Galperin M.Y."/>
            <person name="Jogler C."/>
        </authorList>
    </citation>
    <scope>NUCLEOTIDE SEQUENCE [LARGE SCALE GENOMIC DNA]</scope>
    <source>
        <strain evidence="2 3">ETA_A1</strain>
    </source>
</reference>
<feature type="chain" id="PRO_5022145484" description="SbsA Ig-like domain-containing protein" evidence="1">
    <location>
        <begin position="18"/>
        <end position="363"/>
    </location>
</feature>
<dbReference type="RefSeq" id="WP_145242684.1">
    <property type="nucleotide sequence ID" value="NZ_CP036273.1"/>
</dbReference>
<evidence type="ECO:0000313" key="3">
    <source>
        <dbReference type="Proteomes" id="UP000319576"/>
    </source>
</evidence>
<evidence type="ECO:0000313" key="2">
    <source>
        <dbReference type="EMBL" id="QDU22723.1"/>
    </source>
</evidence>
<keyword evidence="3" id="KW-1185">Reference proteome</keyword>
<sequence length="363" mass="39881" precursor="true">MLALTLALSLTSPTADAPAAVEVTGLAPRDLAAARDAKLAPDRWPAVLRVVVAGGTPAEEAARPPVAGMVAVTDKAIRFTPEFAFVPGVTYRATFDPAPLKLGGRPVTAALSLPKPAPGPRVSVVALYPSADRLPENTLRFYIQFSGPVARGDVYRFLRLVRDDGREVESPFLEIGEELWSTDGLRLTVLFHPGRIKQGLIPRMELGPILEAGRRYTFVISGDWKDAEGRPLVSEYRRTFLATAADDEPVNPDRWTLIPPRPGGPLILRLPEPLDRALLQSMVWVEDEAGKRVEAVTTVGGGERVVTVEPSRPWRAGRYRLVVDTRLEDVCGNRVGEPFEVDVFRPVQRRIESKTVSRSFEIR</sequence>
<feature type="signal peptide" evidence="1">
    <location>
        <begin position="1"/>
        <end position="17"/>
    </location>
</feature>
<name>A0A517XZ17_9BACT</name>
<dbReference type="KEGG" id="uli:ETAA1_47090"/>
<evidence type="ECO:0008006" key="4">
    <source>
        <dbReference type="Google" id="ProtNLM"/>
    </source>
</evidence>
<keyword evidence="1" id="KW-0732">Signal</keyword>
<protein>
    <recommendedName>
        <fullName evidence="4">SbsA Ig-like domain-containing protein</fullName>
    </recommendedName>
</protein>
<dbReference type="EMBL" id="CP036273">
    <property type="protein sequence ID" value="QDU22723.1"/>
    <property type="molecule type" value="Genomic_DNA"/>
</dbReference>
<dbReference type="Proteomes" id="UP000319576">
    <property type="component" value="Chromosome"/>
</dbReference>
<organism evidence="2 3">
    <name type="scientific">Urbifossiella limnaea</name>
    <dbReference type="NCBI Taxonomy" id="2528023"/>
    <lineage>
        <taxon>Bacteria</taxon>
        <taxon>Pseudomonadati</taxon>
        <taxon>Planctomycetota</taxon>
        <taxon>Planctomycetia</taxon>
        <taxon>Gemmatales</taxon>
        <taxon>Gemmataceae</taxon>
        <taxon>Urbifossiella</taxon>
    </lineage>
</organism>
<gene>
    <name evidence="2" type="ORF">ETAA1_47090</name>
</gene>